<dbReference type="InterPro" id="IPR031795">
    <property type="entry name" value="Zf-HC3"/>
</dbReference>
<evidence type="ECO:0000313" key="3">
    <source>
        <dbReference type="Proteomes" id="UP000584374"/>
    </source>
</evidence>
<feature type="region of interest" description="Disordered" evidence="1">
    <location>
        <begin position="1"/>
        <end position="23"/>
    </location>
</feature>
<evidence type="ECO:0000256" key="1">
    <source>
        <dbReference type="SAM" id="MobiDB-lite"/>
    </source>
</evidence>
<sequence length="77" mass="8406">MFRPHPFHWVPAEGKRHASTDPKPFKGYPTGFVVATLCGHQLAADNSEPAWFWEMCAACDVKARDLAKTPTPPVGGA</sequence>
<protein>
    <recommendedName>
        <fullName evidence="4">Zinc finger protein</fullName>
    </recommendedName>
</protein>
<evidence type="ECO:0000313" key="2">
    <source>
        <dbReference type="EMBL" id="MBB5159985.1"/>
    </source>
</evidence>
<dbReference type="EMBL" id="JACHIW010000004">
    <property type="protein sequence ID" value="MBB5159985.1"/>
    <property type="molecule type" value="Genomic_DNA"/>
</dbReference>
<feature type="compositionally biased region" description="Basic and acidic residues" evidence="1">
    <location>
        <begin position="13"/>
        <end position="23"/>
    </location>
</feature>
<comment type="caution">
    <text evidence="2">The sequence shown here is derived from an EMBL/GenBank/DDBJ whole genome shotgun (WGS) entry which is preliminary data.</text>
</comment>
<dbReference type="AlphaFoldDB" id="A0A840QKK1"/>
<dbReference type="Proteomes" id="UP000584374">
    <property type="component" value="Unassembled WGS sequence"/>
</dbReference>
<evidence type="ECO:0008006" key="4">
    <source>
        <dbReference type="Google" id="ProtNLM"/>
    </source>
</evidence>
<gene>
    <name evidence="2" type="ORF">BJ970_007586</name>
</gene>
<reference evidence="2 3" key="1">
    <citation type="submission" date="2020-08" db="EMBL/GenBank/DDBJ databases">
        <title>Sequencing the genomes of 1000 actinobacteria strains.</title>
        <authorList>
            <person name="Klenk H.-P."/>
        </authorList>
    </citation>
    <scope>NUCLEOTIDE SEQUENCE [LARGE SCALE GENOMIC DNA]</scope>
    <source>
        <strain evidence="2 3">DSM 45584</strain>
    </source>
</reference>
<dbReference type="RefSeq" id="WP_184733100.1">
    <property type="nucleotide sequence ID" value="NZ_JACHIW010000004.1"/>
</dbReference>
<accession>A0A840QKK1</accession>
<organism evidence="2 3">
    <name type="scientific">Saccharopolyspora phatthalungensis</name>
    <dbReference type="NCBI Taxonomy" id="664693"/>
    <lineage>
        <taxon>Bacteria</taxon>
        <taxon>Bacillati</taxon>
        <taxon>Actinomycetota</taxon>
        <taxon>Actinomycetes</taxon>
        <taxon>Pseudonocardiales</taxon>
        <taxon>Pseudonocardiaceae</taxon>
        <taxon>Saccharopolyspora</taxon>
    </lineage>
</organism>
<proteinExistence type="predicted"/>
<name>A0A840QKK1_9PSEU</name>
<dbReference type="Gene3D" id="2.30.30.990">
    <property type="entry name" value="Malonyl-[acyl-carrier protein] O-methyltransferase, zinc-finger motif"/>
    <property type="match status" value="1"/>
</dbReference>
<dbReference type="Pfam" id="PF16827">
    <property type="entry name" value="zf-HC3"/>
    <property type="match status" value="1"/>
</dbReference>
<keyword evidence="3" id="KW-1185">Reference proteome</keyword>